<dbReference type="Pfam" id="PF07859">
    <property type="entry name" value="Abhydrolase_3"/>
    <property type="match status" value="1"/>
</dbReference>
<dbReference type="EMBL" id="CAJNOK010008510">
    <property type="protein sequence ID" value="CAF1065343.1"/>
    <property type="molecule type" value="Genomic_DNA"/>
</dbReference>
<accession>A0A8S2E6V6</accession>
<evidence type="ECO:0000259" key="3">
    <source>
        <dbReference type="Pfam" id="PF07859"/>
    </source>
</evidence>
<proteinExistence type="predicted"/>
<dbReference type="PANTHER" id="PTHR48081:SF8">
    <property type="entry name" value="ALPHA_BETA HYDROLASE FOLD-3 DOMAIN-CONTAINING PROTEIN-RELATED"/>
    <property type="match status" value="1"/>
</dbReference>
<dbReference type="InterPro" id="IPR050300">
    <property type="entry name" value="GDXG_lipolytic_enzyme"/>
</dbReference>
<dbReference type="EMBL" id="CAJOBA010008526">
    <property type="protein sequence ID" value="CAF3830444.1"/>
    <property type="molecule type" value="Genomic_DNA"/>
</dbReference>
<dbReference type="AlphaFoldDB" id="A0A8S2E6V6"/>
<evidence type="ECO:0000256" key="1">
    <source>
        <dbReference type="ARBA" id="ARBA00022801"/>
    </source>
</evidence>
<dbReference type="SUPFAM" id="SSF53474">
    <property type="entry name" value="alpha/beta-Hydrolases"/>
    <property type="match status" value="1"/>
</dbReference>
<dbReference type="Proteomes" id="UP000682733">
    <property type="component" value="Unassembled WGS sequence"/>
</dbReference>
<keyword evidence="2" id="KW-0812">Transmembrane</keyword>
<reference evidence="4" key="1">
    <citation type="submission" date="2021-02" db="EMBL/GenBank/DDBJ databases">
        <authorList>
            <person name="Nowell W R."/>
        </authorList>
    </citation>
    <scope>NUCLEOTIDE SEQUENCE</scope>
</reference>
<keyword evidence="2" id="KW-1133">Transmembrane helix</keyword>
<keyword evidence="1" id="KW-0378">Hydrolase</keyword>
<dbReference type="InterPro" id="IPR013094">
    <property type="entry name" value="AB_hydrolase_3"/>
</dbReference>
<name>A0A8S2E6V6_9BILA</name>
<protein>
    <recommendedName>
        <fullName evidence="3">Alpha/beta hydrolase fold-3 domain-containing protein</fullName>
    </recommendedName>
</protein>
<sequence>MTTIEDMSLLQYTSLLSIIVVSILISIYYQSTNFNHIRFRLTHTLLTYKYRLWSRSNDNNDQTSFEYKAFKTLMERLEIFSLNLTADPLDVAKEFRKKYQFSDILPRSMRCHIKKKQYTFDNRLVNGYWIDDSDEERQTPTANIILYFHGGAYIAGDMRGYCGYECHLSNLFNISVYHLEYRRAPEYRLPVIVDDALILYKALLNEDARINQKLIVMGDSAGGGLSLLLIQQIVKQQLPIPRGIILLSPWADLSLTGESNKRYPDLMFVYNYLVWSVKQATGNEDLNKNTDPLVSPVFGSFKNFPPMYLSVGTAELSESDALAIYKKAKQQNVNVQIEIGQNLMHTYPIFYLYYPEAQQTLNNIKRWIEKILLD</sequence>
<comment type="caution">
    <text evidence="4">The sequence shown here is derived from an EMBL/GenBank/DDBJ whole genome shotgun (WGS) entry which is preliminary data.</text>
</comment>
<dbReference type="GO" id="GO:0016787">
    <property type="term" value="F:hydrolase activity"/>
    <property type="evidence" value="ECO:0007669"/>
    <property type="project" value="UniProtKB-KW"/>
</dbReference>
<feature type="transmembrane region" description="Helical" evidence="2">
    <location>
        <begin position="12"/>
        <end position="29"/>
    </location>
</feature>
<organism evidence="4 6">
    <name type="scientific">Didymodactylos carnosus</name>
    <dbReference type="NCBI Taxonomy" id="1234261"/>
    <lineage>
        <taxon>Eukaryota</taxon>
        <taxon>Metazoa</taxon>
        <taxon>Spiralia</taxon>
        <taxon>Gnathifera</taxon>
        <taxon>Rotifera</taxon>
        <taxon>Eurotatoria</taxon>
        <taxon>Bdelloidea</taxon>
        <taxon>Philodinida</taxon>
        <taxon>Philodinidae</taxon>
        <taxon>Didymodactylos</taxon>
    </lineage>
</organism>
<evidence type="ECO:0000313" key="6">
    <source>
        <dbReference type="Proteomes" id="UP000677228"/>
    </source>
</evidence>
<keyword evidence="2" id="KW-0472">Membrane</keyword>
<gene>
    <name evidence="4" type="ORF">OVA965_LOCUS17627</name>
    <name evidence="5" type="ORF">TMI583_LOCUS17638</name>
</gene>
<dbReference type="Gene3D" id="3.40.50.1820">
    <property type="entry name" value="alpha/beta hydrolase"/>
    <property type="match status" value="1"/>
</dbReference>
<evidence type="ECO:0000313" key="4">
    <source>
        <dbReference type="EMBL" id="CAF1065343.1"/>
    </source>
</evidence>
<evidence type="ECO:0000256" key="2">
    <source>
        <dbReference type="SAM" id="Phobius"/>
    </source>
</evidence>
<evidence type="ECO:0000313" key="5">
    <source>
        <dbReference type="EMBL" id="CAF3830444.1"/>
    </source>
</evidence>
<dbReference type="InterPro" id="IPR029058">
    <property type="entry name" value="AB_hydrolase_fold"/>
</dbReference>
<dbReference type="Proteomes" id="UP000677228">
    <property type="component" value="Unassembled WGS sequence"/>
</dbReference>
<feature type="domain" description="Alpha/beta hydrolase fold-3" evidence="3">
    <location>
        <begin position="145"/>
        <end position="347"/>
    </location>
</feature>
<dbReference type="PANTHER" id="PTHR48081">
    <property type="entry name" value="AB HYDROLASE SUPERFAMILY PROTEIN C4A8.06C"/>
    <property type="match status" value="1"/>
</dbReference>